<reference evidence="2 3" key="1">
    <citation type="submission" date="2013-07" db="EMBL/GenBank/DDBJ databases">
        <title>The Genome Sequence of Kwoniella mangroviensis CBS10435.</title>
        <authorList>
            <consortium name="The Broad Institute Genome Sequencing Platform"/>
            <person name="Cuomo C."/>
            <person name="Litvintseva A."/>
            <person name="Chen Y."/>
            <person name="Heitman J."/>
            <person name="Sun S."/>
            <person name="Springer D."/>
            <person name="Dromer F."/>
            <person name="Young S.K."/>
            <person name="Zeng Q."/>
            <person name="Gargeya S."/>
            <person name="Fitzgerald M."/>
            <person name="Abouelleil A."/>
            <person name="Alvarado L."/>
            <person name="Berlin A.M."/>
            <person name="Chapman S.B."/>
            <person name="Dewar J."/>
            <person name="Goldberg J."/>
            <person name="Griggs A."/>
            <person name="Gujja S."/>
            <person name="Hansen M."/>
            <person name="Howarth C."/>
            <person name="Imamovic A."/>
            <person name="Larimer J."/>
            <person name="McCowan C."/>
            <person name="Murphy C."/>
            <person name="Pearson M."/>
            <person name="Priest M."/>
            <person name="Roberts A."/>
            <person name="Saif S."/>
            <person name="Shea T."/>
            <person name="Sykes S."/>
            <person name="Wortman J."/>
            <person name="Nusbaum C."/>
            <person name="Birren B."/>
        </authorList>
    </citation>
    <scope>NUCLEOTIDE SEQUENCE [LARGE SCALE GENOMIC DNA]</scope>
    <source>
        <strain evidence="2 3">CBS 10435</strain>
    </source>
</reference>
<evidence type="ECO:0000259" key="1">
    <source>
        <dbReference type="Pfam" id="PF01370"/>
    </source>
</evidence>
<dbReference type="Pfam" id="PF01370">
    <property type="entry name" value="Epimerase"/>
    <property type="match status" value="1"/>
</dbReference>
<dbReference type="PANTHER" id="PTHR48079:SF9">
    <property type="entry name" value="PUTATIVE-RELATED"/>
    <property type="match status" value="1"/>
</dbReference>
<dbReference type="GO" id="GO:0005737">
    <property type="term" value="C:cytoplasm"/>
    <property type="evidence" value="ECO:0007669"/>
    <property type="project" value="TreeGrafter"/>
</dbReference>
<dbReference type="AlphaFoldDB" id="A0A1B9IQC5"/>
<evidence type="ECO:0000313" key="2">
    <source>
        <dbReference type="EMBL" id="OCF57738.1"/>
    </source>
</evidence>
<dbReference type="InterPro" id="IPR051783">
    <property type="entry name" value="NAD(P)-dependent_oxidoreduct"/>
</dbReference>
<dbReference type="Proteomes" id="UP000092583">
    <property type="component" value="Unassembled WGS sequence"/>
</dbReference>
<dbReference type="EMBL" id="KI669463">
    <property type="protein sequence ID" value="OCF57738.1"/>
    <property type="molecule type" value="Genomic_DNA"/>
</dbReference>
<dbReference type="STRING" id="1331196.A0A1B9IQC5"/>
<dbReference type="Gene3D" id="3.40.50.720">
    <property type="entry name" value="NAD(P)-binding Rossmann-like Domain"/>
    <property type="match status" value="1"/>
</dbReference>
<dbReference type="GO" id="GO:0004029">
    <property type="term" value="F:aldehyde dehydrogenase (NAD+) activity"/>
    <property type="evidence" value="ECO:0007669"/>
    <property type="project" value="TreeGrafter"/>
</dbReference>
<evidence type="ECO:0000313" key="3">
    <source>
        <dbReference type="Proteomes" id="UP000092583"/>
    </source>
</evidence>
<organism evidence="2 3">
    <name type="scientific">Kwoniella mangroviensis CBS 10435</name>
    <dbReference type="NCBI Taxonomy" id="1331196"/>
    <lineage>
        <taxon>Eukaryota</taxon>
        <taxon>Fungi</taxon>
        <taxon>Dikarya</taxon>
        <taxon>Basidiomycota</taxon>
        <taxon>Agaricomycotina</taxon>
        <taxon>Tremellomycetes</taxon>
        <taxon>Tremellales</taxon>
        <taxon>Cryptococcaceae</taxon>
        <taxon>Kwoniella</taxon>
    </lineage>
</organism>
<keyword evidence="3" id="KW-1185">Reference proteome</keyword>
<dbReference type="InterPro" id="IPR036291">
    <property type="entry name" value="NAD(P)-bd_dom_sf"/>
</dbReference>
<dbReference type="PANTHER" id="PTHR48079">
    <property type="entry name" value="PROTEIN YEEZ"/>
    <property type="match status" value="1"/>
</dbReference>
<sequence>MRVFVTGATEFIGSYVVEEMQQEKRHEISGLARSDIAAKKLTKQGIKVARGSLKDLDILHKAAKESDGVIHLGYVHDFVDENAIREMCSALEGTNKPFIGTSELLGVGGSGTTSLETDRAATFRQNAEDLLHSFANKGVRTVVIRASPIVHGNGDHMLLPLLIDKAKQKGYAGYLGEGSNHWTGVHVKDLAVLYRLTLEKENVKGGSTLHGVDRDDEGITMKESATSISKHLNIPLKSLNDEEGQGVLWVAVLVYDSGF</sequence>
<proteinExistence type="predicted"/>
<feature type="domain" description="NAD-dependent epimerase/dehydratase" evidence="1">
    <location>
        <begin position="3"/>
        <end position="202"/>
    </location>
</feature>
<dbReference type="SUPFAM" id="SSF51735">
    <property type="entry name" value="NAD(P)-binding Rossmann-fold domains"/>
    <property type="match status" value="1"/>
</dbReference>
<protein>
    <recommendedName>
        <fullName evidence="1">NAD-dependent epimerase/dehydratase domain-containing protein</fullName>
    </recommendedName>
</protein>
<accession>A0A1B9IQC5</accession>
<dbReference type="InterPro" id="IPR001509">
    <property type="entry name" value="Epimerase_deHydtase"/>
</dbReference>
<dbReference type="OrthoDB" id="10000533at2759"/>
<name>A0A1B9IQC5_9TREE</name>
<reference evidence="3" key="2">
    <citation type="submission" date="2013-12" db="EMBL/GenBank/DDBJ databases">
        <title>Evolution of pathogenesis and genome organization in the Tremellales.</title>
        <authorList>
            <person name="Cuomo C."/>
            <person name="Litvintseva A."/>
            <person name="Heitman J."/>
            <person name="Chen Y."/>
            <person name="Sun S."/>
            <person name="Springer D."/>
            <person name="Dromer F."/>
            <person name="Young S."/>
            <person name="Zeng Q."/>
            <person name="Chapman S."/>
            <person name="Gujja S."/>
            <person name="Saif S."/>
            <person name="Birren B."/>
        </authorList>
    </citation>
    <scope>NUCLEOTIDE SEQUENCE [LARGE SCALE GENOMIC DNA]</scope>
    <source>
        <strain evidence="3">CBS 10435</strain>
    </source>
</reference>
<gene>
    <name evidence="2" type="ORF">L486_05203</name>
</gene>